<proteinExistence type="predicted"/>
<dbReference type="PANTHER" id="PTHR37529">
    <property type="entry name" value="TRANSPOSASE INSG FOR INSERTION SEQUENCE ELEMENT IS4-RELATED"/>
    <property type="match status" value="1"/>
</dbReference>
<dbReference type="NCBIfam" id="NF033592">
    <property type="entry name" value="transpos_IS4_1"/>
    <property type="match status" value="1"/>
</dbReference>
<gene>
    <name evidence="3" type="ORF">B1A_05721</name>
</gene>
<dbReference type="Pfam" id="PF01609">
    <property type="entry name" value="DDE_Tnp_1"/>
    <property type="match status" value="1"/>
</dbReference>
<evidence type="ECO:0000259" key="1">
    <source>
        <dbReference type="Pfam" id="PF01609"/>
    </source>
</evidence>
<protein>
    <submittedName>
        <fullName evidence="3">Transposase IS4 family protein</fullName>
    </submittedName>
</protein>
<dbReference type="InterPro" id="IPR047952">
    <property type="entry name" value="Transpos_IS4"/>
</dbReference>
<dbReference type="EMBL" id="AUZX01004174">
    <property type="protein sequence ID" value="EQD71595.1"/>
    <property type="molecule type" value="Genomic_DNA"/>
</dbReference>
<comment type="caution">
    <text evidence="3">The sequence shown here is derived from an EMBL/GenBank/DDBJ whole genome shotgun (WGS) entry which is preliminary data.</text>
</comment>
<evidence type="ECO:0000313" key="3">
    <source>
        <dbReference type="EMBL" id="EQD71595.1"/>
    </source>
</evidence>
<dbReference type="PANTHER" id="PTHR37529:SF1">
    <property type="entry name" value="TRANSPOSASE INSG FOR INSERTION SEQUENCE ELEMENT IS4-RELATED"/>
    <property type="match status" value="1"/>
</dbReference>
<feature type="domain" description="Transposase IS4-like" evidence="1">
    <location>
        <begin position="119"/>
        <end position="350"/>
    </location>
</feature>
<dbReference type="Pfam" id="PF13006">
    <property type="entry name" value="Nterm_IS4"/>
    <property type="match status" value="1"/>
</dbReference>
<feature type="domain" description="Transposase IS4 N-terminal" evidence="2">
    <location>
        <begin position="5"/>
        <end position="100"/>
    </location>
</feature>
<sequence>MEGWSLEALIRYIPPSKITAVLNHTGSSGRRRRRVPASAVVWLVIAIGLWGDRDIPALWRQVEGTLRQLLQAARLCKPPGKSALSRARSRLGARPLRQLFLAVSRPLAQTATRGAFYRGKRLMIIDGQTLLLPDTPTNQKAFGKKKSRRFGRMVPAGYPQVHLIRLMEAGTHQAIELLIKPFKNHEYPQAGALLNKTQPDDLVLWDRGLYGYSLLRQATDTGRHVLGRVSSQVRFEVIRTLSDHSFLARVYPRQDRHRRRKNGLIVRVISYTFRDPNRPGHGQRHRLVTTLLDEQQYPAQELVVLYHQRWEIEIDNDEITTHQLNRPVELRSGKPVNIVQEIYGIYLAHNAIRALMHEAALRVDIDQES</sequence>
<dbReference type="InterPro" id="IPR024473">
    <property type="entry name" value="Transposases_IS4_N"/>
</dbReference>
<reference evidence="3" key="1">
    <citation type="submission" date="2013-08" db="EMBL/GenBank/DDBJ databases">
        <authorList>
            <person name="Mendez C."/>
            <person name="Richter M."/>
            <person name="Ferrer M."/>
            <person name="Sanchez J."/>
        </authorList>
    </citation>
    <scope>NUCLEOTIDE SEQUENCE</scope>
</reference>
<name>T1CR67_9ZZZZ</name>
<dbReference type="GO" id="GO:0006313">
    <property type="term" value="P:DNA transposition"/>
    <property type="evidence" value="ECO:0007669"/>
    <property type="project" value="InterPro"/>
</dbReference>
<organism evidence="3">
    <name type="scientific">mine drainage metagenome</name>
    <dbReference type="NCBI Taxonomy" id="410659"/>
    <lineage>
        <taxon>unclassified sequences</taxon>
        <taxon>metagenomes</taxon>
        <taxon>ecological metagenomes</taxon>
    </lineage>
</organism>
<dbReference type="GO" id="GO:0004803">
    <property type="term" value="F:transposase activity"/>
    <property type="evidence" value="ECO:0007669"/>
    <property type="project" value="InterPro"/>
</dbReference>
<dbReference type="InterPro" id="IPR002559">
    <property type="entry name" value="Transposase_11"/>
</dbReference>
<dbReference type="AlphaFoldDB" id="T1CR67"/>
<evidence type="ECO:0000259" key="2">
    <source>
        <dbReference type="Pfam" id="PF13006"/>
    </source>
</evidence>
<dbReference type="SUPFAM" id="SSF53098">
    <property type="entry name" value="Ribonuclease H-like"/>
    <property type="match status" value="1"/>
</dbReference>
<dbReference type="GO" id="GO:0003677">
    <property type="term" value="F:DNA binding"/>
    <property type="evidence" value="ECO:0007669"/>
    <property type="project" value="InterPro"/>
</dbReference>
<dbReference type="InterPro" id="IPR012337">
    <property type="entry name" value="RNaseH-like_sf"/>
</dbReference>
<reference evidence="3" key="2">
    <citation type="journal article" date="2014" name="ISME J.">
        <title>Microbial stratification in low pH oxic and suboxic macroscopic growths along an acid mine drainage.</title>
        <authorList>
            <person name="Mendez-Garcia C."/>
            <person name="Mesa V."/>
            <person name="Sprenger R.R."/>
            <person name="Richter M."/>
            <person name="Diez M.S."/>
            <person name="Solano J."/>
            <person name="Bargiela R."/>
            <person name="Golyshina O.V."/>
            <person name="Manteca A."/>
            <person name="Ramos J.L."/>
            <person name="Gallego J.R."/>
            <person name="Llorente I."/>
            <person name="Martins Dos Santos V.A."/>
            <person name="Jensen O.N."/>
            <person name="Pelaez A.I."/>
            <person name="Sanchez J."/>
            <person name="Ferrer M."/>
        </authorList>
    </citation>
    <scope>NUCLEOTIDE SEQUENCE</scope>
</reference>
<accession>T1CR67</accession>